<evidence type="ECO:0000256" key="1">
    <source>
        <dbReference type="ARBA" id="ARBA00000189"/>
    </source>
</evidence>
<keyword evidence="7 14" id="KW-0479">Metal-binding</keyword>
<organism evidence="20 21">
    <name type="scientific">Quillaja saponaria</name>
    <name type="common">Soap bark tree</name>
    <dbReference type="NCBI Taxonomy" id="32244"/>
    <lineage>
        <taxon>Eukaryota</taxon>
        <taxon>Viridiplantae</taxon>
        <taxon>Streptophyta</taxon>
        <taxon>Embryophyta</taxon>
        <taxon>Tracheophyta</taxon>
        <taxon>Spermatophyta</taxon>
        <taxon>Magnoliopsida</taxon>
        <taxon>eudicotyledons</taxon>
        <taxon>Gunneridae</taxon>
        <taxon>Pentapetalae</taxon>
        <taxon>rosids</taxon>
        <taxon>fabids</taxon>
        <taxon>Fabales</taxon>
        <taxon>Quillajaceae</taxon>
        <taxon>Quillaja</taxon>
    </lineage>
</organism>
<evidence type="ECO:0000256" key="18">
    <source>
        <dbReference type="SAM" id="SignalP"/>
    </source>
</evidence>
<keyword evidence="5 20" id="KW-0575">Peroxidase</keyword>
<name>A0AAD7LDS5_QUISA</name>
<evidence type="ECO:0000256" key="17">
    <source>
        <dbReference type="RuleBase" id="RU004241"/>
    </source>
</evidence>
<gene>
    <name evidence="20" type="ORF">O6P43_022105</name>
</gene>
<comment type="catalytic activity">
    <reaction evidence="1">
        <text>2 a phenolic donor + H2O2 = 2 a phenolic radical donor + 2 H2O</text>
        <dbReference type="Rhea" id="RHEA:56136"/>
        <dbReference type="ChEBI" id="CHEBI:15377"/>
        <dbReference type="ChEBI" id="CHEBI:16240"/>
        <dbReference type="ChEBI" id="CHEBI:139520"/>
        <dbReference type="ChEBI" id="CHEBI:139521"/>
        <dbReference type="EC" id="1.11.1.7"/>
    </reaction>
</comment>
<keyword evidence="12" id="KW-0376">Hydrogen peroxide</keyword>
<evidence type="ECO:0000256" key="4">
    <source>
        <dbReference type="ARBA" id="ARBA00012313"/>
    </source>
</evidence>
<dbReference type="InterPro" id="IPR000823">
    <property type="entry name" value="Peroxidase_pln"/>
</dbReference>
<feature type="site" description="Transition state stabilizer" evidence="15">
    <location>
        <position position="69"/>
    </location>
</feature>
<dbReference type="GO" id="GO:0140825">
    <property type="term" value="F:lactoperoxidase activity"/>
    <property type="evidence" value="ECO:0007669"/>
    <property type="project" value="UniProtKB-EC"/>
</dbReference>
<evidence type="ECO:0000256" key="3">
    <source>
        <dbReference type="ARBA" id="ARBA00002322"/>
    </source>
</evidence>
<evidence type="ECO:0000313" key="21">
    <source>
        <dbReference type="Proteomes" id="UP001163823"/>
    </source>
</evidence>
<comment type="cofactor">
    <cofactor evidence="14">
        <name>Ca(2+)</name>
        <dbReference type="ChEBI" id="CHEBI:29108"/>
    </cofactor>
    <text evidence="14">Binds 2 calcium ions per subunit.</text>
</comment>
<feature type="chain" id="PRO_5042282942" description="peroxidase" evidence="18">
    <location>
        <begin position="32"/>
        <end position="151"/>
    </location>
</feature>
<feature type="disulfide bond" evidence="16">
    <location>
        <begin position="75"/>
        <end position="87"/>
    </location>
</feature>
<feature type="binding site" evidence="14">
    <location>
        <position position="90"/>
    </location>
    <ligand>
        <name>Ca(2+)</name>
        <dbReference type="ChEBI" id="CHEBI:29108"/>
        <label>1</label>
    </ligand>
</feature>
<dbReference type="PROSITE" id="PS50873">
    <property type="entry name" value="PEROXIDASE_4"/>
    <property type="match status" value="1"/>
</dbReference>
<evidence type="ECO:0000256" key="2">
    <source>
        <dbReference type="ARBA" id="ARBA00001970"/>
    </source>
</evidence>
<dbReference type="InterPro" id="IPR010255">
    <property type="entry name" value="Haem_peroxidase_sf"/>
</dbReference>
<evidence type="ECO:0000256" key="10">
    <source>
        <dbReference type="ARBA" id="ARBA00023004"/>
    </source>
</evidence>
<keyword evidence="21" id="KW-1185">Reference proteome</keyword>
<evidence type="ECO:0000256" key="7">
    <source>
        <dbReference type="ARBA" id="ARBA00022723"/>
    </source>
</evidence>
<evidence type="ECO:0000313" key="20">
    <source>
        <dbReference type="EMBL" id="KAJ7955531.1"/>
    </source>
</evidence>
<dbReference type="PANTHER" id="PTHR31388">
    <property type="entry name" value="PEROXIDASE 72-RELATED"/>
    <property type="match status" value="1"/>
</dbReference>
<dbReference type="PROSITE" id="PS00436">
    <property type="entry name" value="PEROXIDASE_2"/>
    <property type="match status" value="1"/>
</dbReference>
<evidence type="ECO:0000256" key="9">
    <source>
        <dbReference type="ARBA" id="ARBA00023002"/>
    </source>
</evidence>
<dbReference type="InterPro" id="IPR002016">
    <property type="entry name" value="Haem_peroxidase"/>
</dbReference>
<sequence>MSSSSSYNILAAAAAALCFTILIAGTTSSQAQLTPTFYDTTCPDLSTIVRGVIEDALQTDSRIGGSLIRLHFHDCFVNVRKQSPKGCDGSILLDNTDTILSEKEALGNNNSARGFDVVGNIKSALENACPGIVSCADILAIASKESVSLVC</sequence>
<comment type="similarity">
    <text evidence="17">Belongs to the peroxidase family.</text>
</comment>
<dbReference type="AlphaFoldDB" id="A0AAD7LDS5"/>
<evidence type="ECO:0000256" key="15">
    <source>
        <dbReference type="PIRSR" id="PIRSR600823-4"/>
    </source>
</evidence>
<dbReference type="GO" id="GO:0046872">
    <property type="term" value="F:metal ion binding"/>
    <property type="evidence" value="ECO:0007669"/>
    <property type="project" value="UniProtKB-KW"/>
</dbReference>
<feature type="signal peptide" evidence="18">
    <location>
        <begin position="1"/>
        <end position="31"/>
    </location>
</feature>
<comment type="caution">
    <text evidence="20">The sequence shown here is derived from an EMBL/GenBank/DDBJ whole genome shotgun (WGS) entry which is preliminary data.</text>
</comment>
<feature type="domain" description="Plant heme peroxidase family profile" evidence="19">
    <location>
        <begin position="32"/>
        <end position="151"/>
    </location>
</feature>
<feature type="binding site" evidence="14">
    <location>
        <position position="86"/>
    </location>
    <ligand>
        <name>Ca(2+)</name>
        <dbReference type="ChEBI" id="CHEBI:29108"/>
        <label>1</label>
    </ligand>
</feature>
<dbReference type="EC" id="1.11.1.7" evidence="4"/>
<dbReference type="PRINTS" id="PR00461">
    <property type="entry name" value="PLPEROXIDASE"/>
</dbReference>
<evidence type="ECO:0000256" key="12">
    <source>
        <dbReference type="ARBA" id="ARBA00023324"/>
    </source>
</evidence>
<keyword evidence="6" id="KW-0349">Heme</keyword>
<feature type="disulfide bond" evidence="16">
    <location>
        <begin position="42"/>
        <end position="129"/>
    </location>
</feature>
<keyword evidence="11" id="KW-0325">Glycoprotein</keyword>
<keyword evidence="16" id="KW-1015">Disulfide bond</keyword>
<feature type="binding site" evidence="14">
    <location>
        <position position="102"/>
    </location>
    <ligand>
        <name>Ca(2+)</name>
        <dbReference type="ChEBI" id="CHEBI:29108"/>
        <label>1</label>
    </ligand>
</feature>
<dbReference type="SUPFAM" id="SSF48113">
    <property type="entry name" value="Heme-dependent peroxidases"/>
    <property type="match status" value="1"/>
</dbReference>
<comment type="cofactor">
    <cofactor evidence="2">
        <name>heme b</name>
        <dbReference type="ChEBI" id="CHEBI:60344"/>
    </cofactor>
</comment>
<dbReference type="Proteomes" id="UP001163823">
    <property type="component" value="Chromosome 9"/>
</dbReference>
<feature type="binding site" evidence="14">
    <location>
        <position position="88"/>
    </location>
    <ligand>
        <name>Ca(2+)</name>
        <dbReference type="ChEBI" id="CHEBI:29108"/>
        <label>1</label>
    </ligand>
</feature>
<dbReference type="GO" id="GO:0006979">
    <property type="term" value="P:response to oxidative stress"/>
    <property type="evidence" value="ECO:0007669"/>
    <property type="project" value="InterPro"/>
</dbReference>
<keyword evidence="8 14" id="KW-0106">Calcium</keyword>
<keyword evidence="9" id="KW-0560">Oxidoreductase</keyword>
<evidence type="ECO:0000256" key="5">
    <source>
        <dbReference type="ARBA" id="ARBA00022559"/>
    </source>
</evidence>
<keyword evidence="10" id="KW-0408">Iron</keyword>
<evidence type="ECO:0000256" key="13">
    <source>
        <dbReference type="PIRSR" id="PIRSR600823-1"/>
    </source>
</evidence>
<dbReference type="Pfam" id="PF00141">
    <property type="entry name" value="peroxidase"/>
    <property type="match status" value="1"/>
</dbReference>
<dbReference type="GO" id="GO:0020037">
    <property type="term" value="F:heme binding"/>
    <property type="evidence" value="ECO:0007669"/>
    <property type="project" value="InterPro"/>
</dbReference>
<feature type="binding site" evidence="14">
    <location>
        <position position="77"/>
    </location>
    <ligand>
        <name>Ca(2+)</name>
        <dbReference type="ChEBI" id="CHEBI:29108"/>
        <label>1</label>
    </ligand>
</feature>
<accession>A0AAD7LDS5</accession>
<dbReference type="KEGG" id="qsa:O6P43_022105"/>
<feature type="binding site" evidence="14">
    <location>
        <position position="74"/>
    </location>
    <ligand>
        <name>Ca(2+)</name>
        <dbReference type="ChEBI" id="CHEBI:29108"/>
        <label>1</label>
    </ligand>
</feature>
<dbReference type="PANTHER" id="PTHR31388:SF270">
    <property type="entry name" value="PEROXIDASE 22-RELATED"/>
    <property type="match status" value="1"/>
</dbReference>
<dbReference type="EMBL" id="JARAOO010000009">
    <property type="protein sequence ID" value="KAJ7955531.1"/>
    <property type="molecule type" value="Genomic_DNA"/>
</dbReference>
<feature type="active site" description="Proton acceptor" evidence="13">
    <location>
        <position position="73"/>
    </location>
</feature>
<comment type="function">
    <text evidence="3">Removal of H(2)O(2), oxidation of toxic reductants, biosynthesis and degradation of lignin, suberization, auxin catabolism, response to environmental stresses such as wounding, pathogen attack and oxidative stress. These functions might be dependent on each isozyme/isoform in each plant tissue.</text>
</comment>
<reference evidence="20" key="1">
    <citation type="journal article" date="2023" name="Science">
        <title>Elucidation of the pathway for biosynthesis of saponin adjuvants from the soapbark tree.</title>
        <authorList>
            <person name="Reed J."/>
            <person name="Orme A."/>
            <person name="El-Demerdash A."/>
            <person name="Owen C."/>
            <person name="Martin L.B.B."/>
            <person name="Misra R.C."/>
            <person name="Kikuchi S."/>
            <person name="Rejzek M."/>
            <person name="Martin A.C."/>
            <person name="Harkess A."/>
            <person name="Leebens-Mack J."/>
            <person name="Louveau T."/>
            <person name="Stephenson M.J."/>
            <person name="Osbourn A."/>
        </authorList>
    </citation>
    <scope>NUCLEOTIDE SEQUENCE</scope>
    <source>
        <strain evidence="20">S10</strain>
    </source>
</reference>
<keyword evidence="18" id="KW-0732">Signal</keyword>
<dbReference type="InterPro" id="IPR019794">
    <property type="entry name" value="Peroxidases_AS"/>
</dbReference>
<evidence type="ECO:0000256" key="6">
    <source>
        <dbReference type="ARBA" id="ARBA00022617"/>
    </source>
</evidence>
<evidence type="ECO:0000259" key="19">
    <source>
        <dbReference type="PROSITE" id="PS50873"/>
    </source>
</evidence>
<dbReference type="Gene3D" id="1.10.520.10">
    <property type="match status" value="1"/>
</dbReference>
<dbReference type="GO" id="GO:0042744">
    <property type="term" value="P:hydrogen peroxide catabolic process"/>
    <property type="evidence" value="ECO:0007669"/>
    <property type="project" value="UniProtKB-KW"/>
</dbReference>
<protein>
    <recommendedName>
        <fullName evidence="4">peroxidase</fullName>
        <ecNumber evidence="4">1.11.1.7</ecNumber>
    </recommendedName>
</protein>
<proteinExistence type="inferred from homology"/>
<evidence type="ECO:0000256" key="8">
    <source>
        <dbReference type="ARBA" id="ARBA00022837"/>
    </source>
</evidence>
<evidence type="ECO:0000256" key="16">
    <source>
        <dbReference type="PIRSR" id="PIRSR600823-5"/>
    </source>
</evidence>
<evidence type="ECO:0000256" key="14">
    <source>
        <dbReference type="PIRSR" id="PIRSR600823-3"/>
    </source>
</evidence>
<evidence type="ECO:0000256" key="11">
    <source>
        <dbReference type="ARBA" id="ARBA00023180"/>
    </source>
</evidence>